<dbReference type="InterPro" id="IPR012338">
    <property type="entry name" value="Beta-lactam/transpept-like"/>
</dbReference>
<evidence type="ECO:0000256" key="7">
    <source>
        <dbReference type="RuleBase" id="RU361140"/>
    </source>
</evidence>
<evidence type="ECO:0000256" key="3">
    <source>
        <dbReference type="ARBA" id="ARBA00022729"/>
    </source>
</evidence>
<dbReference type="SUPFAM" id="SSF56601">
    <property type="entry name" value="beta-lactamase/transpeptidase-like"/>
    <property type="match status" value="1"/>
</dbReference>
<keyword evidence="5 7" id="KW-0046">Antibiotic resistance</keyword>
<keyword evidence="3 8" id="KW-0732">Signal</keyword>
<dbReference type="GO" id="GO:0008800">
    <property type="term" value="F:beta-lactamase activity"/>
    <property type="evidence" value="ECO:0007669"/>
    <property type="project" value="UniProtKB-UniRule"/>
</dbReference>
<organism evidence="10 11">
    <name type="scientific">Massilia aurea</name>
    <dbReference type="NCBI Taxonomy" id="373040"/>
    <lineage>
        <taxon>Bacteria</taxon>
        <taxon>Pseudomonadati</taxon>
        <taxon>Pseudomonadota</taxon>
        <taxon>Betaproteobacteria</taxon>
        <taxon>Burkholderiales</taxon>
        <taxon>Oxalobacteraceae</taxon>
        <taxon>Telluria group</taxon>
        <taxon>Massilia</taxon>
    </lineage>
</organism>
<dbReference type="InterPro" id="IPR001460">
    <property type="entry name" value="PCN-bd_Tpept"/>
</dbReference>
<proteinExistence type="inferred from homology"/>
<dbReference type="GO" id="GO:0017001">
    <property type="term" value="P:antibiotic catabolic process"/>
    <property type="evidence" value="ECO:0007669"/>
    <property type="project" value="InterPro"/>
</dbReference>
<evidence type="ECO:0000256" key="2">
    <source>
        <dbReference type="ARBA" id="ARBA00012865"/>
    </source>
</evidence>
<evidence type="ECO:0000256" key="4">
    <source>
        <dbReference type="ARBA" id="ARBA00022801"/>
    </source>
</evidence>
<evidence type="ECO:0000313" key="11">
    <source>
        <dbReference type="Proteomes" id="UP000540787"/>
    </source>
</evidence>
<dbReference type="AlphaFoldDB" id="A0A7W9WXE7"/>
<dbReference type="GO" id="GO:0008658">
    <property type="term" value="F:penicillin binding"/>
    <property type="evidence" value="ECO:0007669"/>
    <property type="project" value="InterPro"/>
</dbReference>
<feature type="modified residue" description="N6-carboxylysine" evidence="6">
    <location>
        <position position="70"/>
    </location>
</feature>
<evidence type="ECO:0000259" key="9">
    <source>
        <dbReference type="Pfam" id="PF00905"/>
    </source>
</evidence>
<dbReference type="InterPro" id="IPR002137">
    <property type="entry name" value="Beta-lactam_class-D_AS"/>
</dbReference>
<protein>
    <recommendedName>
        <fullName evidence="2 7">Beta-lactamase</fullName>
        <ecNumber evidence="2 7">3.5.2.6</ecNumber>
    </recommendedName>
</protein>
<sequence>MIKHVIALVLMAFGAVAQATEWRDNPAITQLFKKEGVTGTFVVHDVALDTNTGHDRQRAAKRFIPASTFKLPNSLIALSTGAVASVDEIVPYGGKSVARPEWARDMGLREAIKMSNVPVYQEVARRIGRERMRSALVRLNYGNMDTGTVVDRFWLDGPLEISALEQTVFLARLAQGQLPFENVHMDAVRAIARQDGPAELYAKTGWGKRPGQPDIGWWVGWIKKDGKLYTFALNIDIPDGSNDKRVSLAKAALQSLGLL</sequence>
<reference evidence="10 11" key="1">
    <citation type="submission" date="2020-08" db="EMBL/GenBank/DDBJ databases">
        <title>The Agave Microbiome: Exploring the role of microbial communities in plant adaptations to desert environments.</title>
        <authorList>
            <person name="Partida-Martinez L.P."/>
        </authorList>
    </citation>
    <scope>NUCLEOTIDE SEQUENCE [LARGE SCALE GENOMIC DNA]</scope>
    <source>
        <strain evidence="10 11">AT3.2</strain>
    </source>
</reference>
<gene>
    <name evidence="10" type="ORF">HD842_000456</name>
</gene>
<accession>A0A7W9WXE7</accession>
<keyword evidence="4 7" id="KW-0378">Hydrolase</keyword>
<keyword evidence="11" id="KW-1185">Reference proteome</keyword>
<dbReference type="EMBL" id="JACHBX010000001">
    <property type="protein sequence ID" value="MBB6132345.1"/>
    <property type="molecule type" value="Genomic_DNA"/>
</dbReference>
<dbReference type="Pfam" id="PF00905">
    <property type="entry name" value="Transpeptidase"/>
    <property type="match status" value="1"/>
</dbReference>
<comment type="catalytic activity">
    <reaction evidence="7">
        <text>a beta-lactam + H2O = a substituted beta-amino acid</text>
        <dbReference type="Rhea" id="RHEA:20401"/>
        <dbReference type="ChEBI" id="CHEBI:15377"/>
        <dbReference type="ChEBI" id="CHEBI:35627"/>
        <dbReference type="ChEBI" id="CHEBI:140347"/>
        <dbReference type="EC" id="3.5.2.6"/>
    </reaction>
</comment>
<dbReference type="Gene3D" id="3.40.710.10">
    <property type="entry name" value="DD-peptidase/beta-lactamase superfamily"/>
    <property type="match status" value="1"/>
</dbReference>
<feature type="active site" description="Acyl-ester intermediate" evidence="6">
    <location>
        <position position="67"/>
    </location>
</feature>
<evidence type="ECO:0000256" key="6">
    <source>
        <dbReference type="PIRSR" id="PIRSR602137-50"/>
    </source>
</evidence>
<evidence type="ECO:0000256" key="1">
    <source>
        <dbReference type="ARBA" id="ARBA00007898"/>
    </source>
</evidence>
<dbReference type="EC" id="3.5.2.6" evidence="2 7"/>
<feature type="signal peptide" evidence="8">
    <location>
        <begin position="1"/>
        <end position="19"/>
    </location>
</feature>
<name>A0A7W9WXE7_9BURK</name>
<feature type="chain" id="PRO_5031430765" description="Beta-lactamase" evidence="8">
    <location>
        <begin position="20"/>
        <end position="259"/>
    </location>
</feature>
<comment type="caution">
    <text evidence="10">The sequence shown here is derived from an EMBL/GenBank/DDBJ whole genome shotgun (WGS) entry which is preliminary data.</text>
</comment>
<dbReference type="GO" id="GO:0046677">
    <property type="term" value="P:response to antibiotic"/>
    <property type="evidence" value="ECO:0007669"/>
    <property type="project" value="UniProtKB-UniRule"/>
</dbReference>
<evidence type="ECO:0000256" key="8">
    <source>
        <dbReference type="SAM" id="SignalP"/>
    </source>
</evidence>
<dbReference type="PROSITE" id="PS00337">
    <property type="entry name" value="BETA_LACTAMASE_D"/>
    <property type="match status" value="1"/>
</dbReference>
<feature type="domain" description="Penicillin-binding protein transpeptidase" evidence="9">
    <location>
        <begin position="55"/>
        <end position="250"/>
    </location>
</feature>
<comment type="similarity">
    <text evidence="1 7">Belongs to the class-D beta-lactamase family.</text>
</comment>
<dbReference type="Proteomes" id="UP000540787">
    <property type="component" value="Unassembled WGS sequence"/>
</dbReference>
<evidence type="ECO:0000313" key="10">
    <source>
        <dbReference type="EMBL" id="MBB6132345.1"/>
    </source>
</evidence>
<evidence type="ECO:0000256" key="5">
    <source>
        <dbReference type="ARBA" id="ARBA00023251"/>
    </source>
</evidence>
<dbReference type="NCBIfam" id="NF012161">
    <property type="entry name" value="bla_class_D_main"/>
    <property type="match status" value="1"/>
</dbReference>